<dbReference type="AlphaFoldDB" id="A8N228"/>
<name>A8N228_COPC7</name>
<keyword evidence="2" id="KW-0472">Membrane</keyword>
<dbReference type="KEGG" id="cci:CC1G_03721"/>
<accession>A8N228</accession>
<dbReference type="GeneID" id="6005353"/>
<evidence type="ECO:0000313" key="3">
    <source>
        <dbReference type="EMBL" id="EAU92934.2"/>
    </source>
</evidence>
<dbReference type="EMBL" id="AACS02000001">
    <property type="protein sequence ID" value="EAU92934.2"/>
    <property type="molecule type" value="Genomic_DNA"/>
</dbReference>
<proteinExistence type="predicted"/>
<organism evidence="3 4">
    <name type="scientific">Coprinopsis cinerea (strain Okayama-7 / 130 / ATCC MYA-4618 / FGSC 9003)</name>
    <name type="common">Inky cap fungus</name>
    <name type="synonym">Hormographiella aspergillata</name>
    <dbReference type="NCBI Taxonomy" id="240176"/>
    <lineage>
        <taxon>Eukaryota</taxon>
        <taxon>Fungi</taxon>
        <taxon>Dikarya</taxon>
        <taxon>Basidiomycota</taxon>
        <taxon>Agaricomycotina</taxon>
        <taxon>Agaricomycetes</taxon>
        <taxon>Agaricomycetidae</taxon>
        <taxon>Agaricales</taxon>
        <taxon>Agaricineae</taxon>
        <taxon>Psathyrellaceae</taxon>
        <taxon>Coprinopsis</taxon>
    </lineage>
</organism>
<dbReference type="HOGENOM" id="CLU_921381_0_0_1"/>
<dbReference type="OrthoDB" id="10637450at2759"/>
<keyword evidence="2" id="KW-1133">Transmembrane helix</keyword>
<dbReference type="RefSeq" id="XP_001828927.2">
    <property type="nucleotide sequence ID" value="XM_001828875.2"/>
</dbReference>
<evidence type="ECO:0000256" key="1">
    <source>
        <dbReference type="SAM" id="MobiDB-lite"/>
    </source>
</evidence>
<dbReference type="VEuPathDB" id="FungiDB:CC1G_03721"/>
<keyword evidence="2" id="KW-0812">Transmembrane</keyword>
<dbReference type="InParanoid" id="A8N228"/>
<evidence type="ECO:0000256" key="2">
    <source>
        <dbReference type="SAM" id="Phobius"/>
    </source>
</evidence>
<protein>
    <submittedName>
        <fullName evidence="3">Uncharacterized protein</fullName>
    </submittedName>
</protein>
<keyword evidence="4" id="KW-1185">Reference proteome</keyword>
<comment type="caution">
    <text evidence="3">The sequence shown here is derived from an EMBL/GenBank/DDBJ whole genome shotgun (WGS) entry which is preliminary data.</text>
</comment>
<feature type="region of interest" description="Disordered" evidence="1">
    <location>
        <begin position="207"/>
        <end position="234"/>
    </location>
</feature>
<sequence>MATLKFGTWHTARGGGRTSNATLEFEGSRIAASFIVFKRDLEGVPAGSVTDVLLEFYVDDQLASTTSLTWNSAVAAANLDAQEAINQDIRFVHNLVFFNNTVAPGKRVFRVQYNPLGGGRTERDTSLALDYFEYVPLVQVAVPPSDPTPTTPIATARSTTDVGKIIGPIVGVFAVLISVGCGLFFWWRKRSKQRRRTRFSTFRSGWTDGLAKSPPPTTVAPLSGITHTSPTPSSRLSFTTLSSLSIFSRPGMDLQGFGSPDLGEKQHSRSLRTSTISASLSYTSYEQQWQGFSMDASGRIVS</sequence>
<evidence type="ECO:0000313" key="4">
    <source>
        <dbReference type="Proteomes" id="UP000001861"/>
    </source>
</evidence>
<feature type="transmembrane region" description="Helical" evidence="2">
    <location>
        <begin position="165"/>
        <end position="187"/>
    </location>
</feature>
<gene>
    <name evidence="3" type="ORF">CC1G_03721</name>
</gene>
<dbReference type="Proteomes" id="UP000001861">
    <property type="component" value="Unassembled WGS sequence"/>
</dbReference>
<reference evidence="3 4" key="1">
    <citation type="journal article" date="2010" name="Proc. Natl. Acad. Sci. U.S.A.">
        <title>Insights into evolution of multicellular fungi from the assembled chromosomes of the mushroom Coprinopsis cinerea (Coprinus cinereus).</title>
        <authorList>
            <person name="Stajich J.E."/>
            <person name="Wilke S.K."/>
            <person name="Ahren D."/>
            <person name="Au C.H."/>
            <person name="Birren B.W."/>
            <person name="Borodovsky M."/>
            <person name="Burns C."/>
            <person name="Canback B."/>
            <person name="Casselton L.A."/>
            <person name="Cheng C.K."/>
            <person name="Deng J."/>
            <person name="Dietrich F.S."/>
            <person name="Fargo D.C."/>
            <person name="Farman M.L."/>
            <person name="Gathman A.C."/>
            <person name="Goldberg J."/>
            <person name="Guigo R."/>
            <person name="Hoegger P.J."/>
            <person name="Hooker J.B."/>
            <person name="Huggins A."/>
            <person name="James T.Y."/>
            <person name="Kamada T."/>
            <person name="Kilaru S."/>
            <person name="Kodira C."/>
            <person name="Kues U."/>
            <person name="Kupfer D."/>
            <person name="Kwan H.S."/>
            <person name="Lomsadze A."/>
            <person name="Li W."/>
            <person name="Lilly W.W."/>
            <person name="Ma L.J."/>
            <person name="Mackey A.J."/>
            <person name="Manning G."/>
            <person name="Martin F."/>
            <person name="Muraguchi H."/>
            <person name="Natvig D.O."/>
            <person name="Palmerini H."/>
            <person name="Ramesh M.A."/>
            <person name="Rehmeyer C.J."/>
            <person name="Roe B.A."/>
            <person name="Shenoy N."/>
            <person name="Stanke M."/>
            <person name="Ter-Hovhannisyan V."/>
            <person name="Tunlid A."/>
            <person name="Velagapudi R."/>
            <person name="Vision T.J."/>
            <person name="Zeng Q."/>
            <person name="Zolan M.E."/>
            <person name="Pukkila P.J."/>
        </authorList>
    </citation>
    <scope>NUCLEOTIDE SEQUENCE [LARGE SCALE GENOMIC DNA]</scope>
    <source>
        <strain evidence="4">Okayama-7 / 130 / ATCC MYA-4618 / FGSC 9003</strain>
    </source>
</reference>